<evidence type="ECO:0000313" key="2">
    <source>
        <dbReference type="EMBL" id="TWT51760.1"/>
    </source>
</evidence>
<dbReference type="Proteomes" id="UP000317243">
    <property type="component" value="Unassembled WGS sequence"/>
</dbReference>
<feature type="region of interest" description="Disordered" evidence="1">
    <location>
        <begin position="69"/>
        <end position="88"/>
    </location>
</feature>
<organism evidence="2 3">
    <name type="scientific">Thalassoglobus neptunius</name>
    <dbReference type="NCBI Taxonomy" id="1938619"/>
    <lineage>
        <taxon>Bacteria</taxon>
        <taxon>Pseudomonadati</taxon>
        <taxon>Planctomycetota</taxon>
        <taxon>Planctomycetia</taxon>
        <taxon>Planctomycetales</taxon>
        <taxon>Planctomycetaceae</taxon>
        <taxon>Thalassoglobus</taxon>
    </lineage>
</organism>
<dbReference type="OrthoDB" id="286509at2"/>
<sequence length="366" mass="40558">MVAHVYSGYERVTAERCCPVCRKPDWCLVSRDGGAAICPRVSEGAVKDLGEAGYLHLLSEQPDRWSWEARTAAPPQAHHQPEKTQTPNRLPETLAQFAKFAELGLPELAEQLGLSIEVLRRLNVGYCKYERCWSFPERDGSGTVIGLQKRYPSGEKRRLTGTRAGLTFADDWDTGSGPLLLVEGASDVASAMLLGLSVIGRPSNRGGVKFLGEMLSTFAQHREILVVGERDQKPSGLWPGKDGAISTATKLAKLLQRPVGWSLPPDGCKDLREWLQQHGGDQPLRMQHLFLQGLHIEQITPPPMQRLDVGSRPVINDDQYRKLMVQVRTRSLDRPGIYLDRSGTGHGKSTVDFEVIVSMISPEESF</sequence>
<evidence type="ECO:0000256" key="1">
    <source>
        <dbReference type="SAM" id="MobiDB-lite"/>
    </source>
</evidence>
<evidence type="ECO:0008006" key="4">
    <source>
        <dbReference type="Google" id="ProtNLM"/>
    </source>
</evidence>
<dbReference type="RefSeq" id="WP_146510897.1">
    <property type="nucleotide sequence ID" value="NZ_SIHI01000011.1"/>
</dbReference>
<evidence type="ECO:0000313" key="3">
    <source>
        <dbReference type="Proteomes" id="UP000317243"/>
    </source>
</evidence>
<dbReference type="EMBL" id="SIHI01000011">
    <property type="protein sequence ID" value="TWT51760.1"/>
    <property type="molecule type" value="Genomic_DNA"/>
</dbReference>
<dbReference type="AlphaFoldDB" id="A0A5C5WMB7"/>
<protein>
    <recommendedName>
        <fullName evidence="4">Toprim domain-containing protein</fullName>
    </recommendedName>
</protein>
<proteinExistence type="predicted"/>
<reference evidence="2 3" key="1">
    <citation type="submission" date="2019-02" db="EMBL/GenBank/DDBJ databases">
        <title>Deep-cultivation of Planctomycetes and their phenomic and genomic characterization uncovers novel biology.</title>
        <authorList>
            <person name="Wiegand S."/>
            <person name="Jogler M."/>
            <person name="Boedeker C."/>
            <person name="Pinto D."/>
            <person name="Vollmers J."/>
            <person name="Rivas-Marin E."/>
            <person name="Kohn T."/>
            <person name="Peeters S.H."/>
            <person name="Heuer A."/>
            <person name="Rast P."/>
            <person name="Oberbeckmann S."/>
            <person name="Bunk B."/>
            <person name="Jeske O."/>
            <person name="Meyerdierks A."/>
            <person name="Storesund J.E."/>
            <person name="Kallscheuer N."/>
            <person name="Luecker S."/>
            <person name="Lage O.M."/>
            <person name="Pohl T."/>
            <person name="Merkel B.J."/>
            <person name="Hornburger P."/>
            <person name="Mueller R.-W."/>
            <person name="Bruemmer F."/>
            <person name="Labrenz M."/>
            <person name="Spormann A.M."/>
            <person name="Op Den Camp H."/>
            <person name="Overmann J."/>
            <person name="Amann R."/>
            <person name="Jetten M.S.M."/>
            <person name="Mascher T."/>
            <person name="Medema M.H."/>
            <person name="Devos D.P."/>
            <person name="Kaster A.-K."/>
            <person name="Ovreas L."/>
            <person name="Rohde M."/>
            <person name="Galperin M.Y."/>
            <person name="Jogler C."/>
        </authorList>
    </citation>
    <scope>NUCLEOTIDE SEQUENCE [LARGE SCALE GENOMIC DNA]</scope>
    <source>
        <strain evidence="2 3">KOR42</strain>
    </source>
</reference>
<comment type="caution">
    <text evidence="2">The sequence shown here is derived from an EMBL/GenBank/DDBJ whole genome shotgun (WGS) entry which is preliminary data.</text>
</comment>
<name>A0A5C5WMB7_9PLAN</name>
<accession>A0A5C5WMB7</accession>
<gene>
    <name evidence="2" type="ORF">KOR42_34470</name>
</gene>
<keyword evidence="3" id="KW-1185">Reference proteome</keyword>